<evidence type="ECO:0000313" key="3">
    <source>
        <dbReference type="Proteomes" id="UP000829685"/>
    </source>
</evidence>
<accession>A0A9Q0AN77</accession>
<dbReference type="SUPFAM" id="SSF54909">
    <property type="entry name" value="Dimeric alpha+beta barrel"/>
    <property type="match status" value="1"/>
</dbReference>
<protein>
    <recommendedName>
        <fullName evidence="1">ABM domain-containing protein</fullName>
    </recommendedName>
</protein>
<dbReference type="InterPro" id="IPR007138">
    <property type="entry name" value="ABM_dom"/>
</dbReference>
<comment type="caution">
    <text evidence="2">The sequence shown here is derived from an EMBL/GenBank/DDBJ whole genome shotgun (WGS) entry which is preliminary data.</text>
</comment>
<dbReference type="Pfam" id="PF03992">
    <property type="entry name" value="ABM"/>
    <property type="match status" value="1"/>
</dbReference>
<dbReference type="EMBL" id="JAFIMR010000025">
    <property type="protein sequence ID" value="KAI1863571.1"/>
    <property type="molecule type" value="Genomic_DNA"/>
</dbReference>
<dbReference type="AlphaFoldDB" id="A0A9Q0AN77"/>
<sequence>MPAVTEIAALHLKPGTDWTIATEKVTTRILPKAGCLRVRYSQKIEDPEQVVFFIDWEDVSAHQAVMKSEAYGPFLEEMMQLVRADPVVYHVPFEPFPATVLNNEDGKGKTPIAEVLHAYFPADISMVQQQEALIKVQQFIDESKPVAQGFSGETAHGFVLEEVDFKDERCRALVVVLGWESLEAHKAYRETEDFNRTIPLLRGMEGLKGMQVFHVSNHVVTR</sequence>
<dbReference type="Gene3D" id="3.30.70.100">
    <property type="match status" value="2"/>
</dbReference>
<name>A0A9Q0AN77_9PEZI</name>
<reference evidence="2" key="1">
    <citation type="submission" date="2021-03" db="EMBL/GenBank/DDBJ databases">
        <title>Revisited historic fungal species revealed as producer of novel bioactive compounds through whole genome sequencing and comparative genomics.</title>
        <authorList>
            <person name="Vignolle G.A."/>
            <person name="Hochenegger N."/>
            <person name="Mach R.L."/>
            <person name="Mach-Aigner A.R."/>
            <person name="Javad Rahimi M."/>
            <person name="Salim K.A."/>
            <person name="Chan C.M."/>
            <person name="Lim L.B.L."/>
            <person name="Cai F."/>
            <person name="Druzhinina I.S."/>
            <person name="U'Ren J.M."/>
            <person name="Derntl C."/>
        </authorList>
    </citation>
    <scope>NUCLEOTIDE SEQUENCE</scope>
    <source>
        <strain evidence="2">TUCIM 5799</strain>
    </source>
</reference>
<gene>
    <name evidence="2" type="ORF">JX265_008788</name>
</gene>
<dbReference type="OrthoDB" id="3830579at2759"/>
<dbReference type="PROSITE" id="PS51725">
    <property type="entry name" value="ABM"/>
    <property type="match status" value="1"/>
</dbReference>
<proteinExistence type="predicted"/>
<feature type="domain" description="ABM" evidence="1">
    <location>
        <begin position="4"/>
        <end position="91"/>
    </location>
</feature>
<dbReference type="InterPro" id="IPR011008">
    <property type="entry name" value="Dimeric_a/b-barrel"/>
</dbReference>
<evidence type="ECO:0000313" key="2">
    <source>
        <dbReference type="EMBL" id="KAI1863571.1"/>
    </source>
</evidence>
<evidence type="ECO:0000259" key="1">
    <source>
        <dbReference type="PROSITE" id="PS51725"/>
    </source>
</evidence>
<dbReference type="Proteomes" id="UP000829685">
    <property type="component" value="Unassembled WGS sequence"/>
</dbReference>
<organism evidence="2 3">
    <name type="scientific">Neoarthrinium moseri</name>
    <dbReference type="NCBI Taxonomy" id="1658444"/>
    <lineage>
        <taxon>Eukaryota</taxon>
        <taxon>Fungi</taxon>
        <taxon>Dikarya</taxon>
        <taxon>Ascomycota</taxon>
        <taxon>Pezizomycotina</taxon>
        <taxon>Sordariomycetes</taxon>
        <taxon>Xylariomycetidae</taxon>
        <taxon>Amphisphaeriales</taxon>
        <taxon>Apiosporaceae</taxon>
        <taxon>Neoarthrinium</taxon>
    </lineage>
</organism>
<keyword evidence="3" id="KW-1185">Reference proteome</keyword>